<keyword evidence="2" id="KW-1185">Reference proteome</keyword>
<dbReference type="Gene3D" id="3.20.80.10">
    <property type="entry name" value="Regulatory factor, effector binding domain"/>
    <property type="match status" value="1"/>
</dbReference>
<dbReference type="AlphaFoldDB" id="A0A433Y812"/>
<dbReference type="Proteomes" id="UP000279446">
    <property type="component" value="Unassembled WGS sequence"/>
</dbReference>
<accession>A0A433Y812</accession>
<dbReference type="OrthoDB" id="9773308at2"/>
<dbReference type="InterPro" id="IPR011256">
    <property type="entry name" value="Reg_factor_effector_dom_sf"/>
</dbReference>
<evidence type="ECO:0000313" key="2">
    <source>
        <dbReference type="Proteomes" id="UP000279446"/>
    </source>
</evidence>
<comment type="caution">
    <text evidence="1">The sequence shown here is derived from an EMBL/GenBank/DDBJ whole genome shotgun (WGS) entry which is preliminary data.</text>
</comment>
<name>A0A433Y812_9BACL</name>
<gene>
    <name evidence="1" type="ORF">EJP82_14680</name>
</gene>
<sequence>MIKHEKYLNIYSIDASHTIGWMIDTKSVLANENETFKYNYLFTRVSEQSKYSNFKREKGLYLTAYHNDGPWSVHDTYDRIIRYINEKSIEIKGFFYEDVLLDDLSVKDYEEYLIKISVRISKM</sequence>
<organism evidence="1 2">
    <name type="scientific">Paenibacillus anaericanus</name>
    <dbReference type="NCBI Taxonomy" id="170367"/>
    <lineage>
        <taxon>Bacteria</taxon>
        <taxon>Bacillati</taxon>
        <taxon>Bacillota</taxon>
        <taxon>Bacilli</taxon>
        <taxon>Bacillales</taxon>
        <taxon>Paenibacillaceae</taxon>
        <taxon>Paenibacillus</taxon>
    </lineage>
</organism>
<dbReference type="SUPFAM" id="SSF55136">
    <property type="entry name" value="Probable bacterial effector-binding domain"/>
    <property type="match status" value="1"/>
</dbReference>
<dbReference type="EMBL" id="RZNY01000011">
    <property type="protein sequence ID" value="RUT45534.1"/>
    <property type="molecule type" value="Genomic_DNA"/>
</dbReference>
<evidence type="ECO:0000313" key="1">
    <source>
        <dbReference type="EMBL" id="RUT45534.1"/>
    </source>
</evidence>
<protein>
    <submittedName>
        <fullName evidence="1">MerR family transcriptional regulator</fullName>
    </submittedName>
</protein>
<reference evidence="1 2" key="1">
    <citation type="submission" date="2018-12" db="EMBL/GenBank/DDBJ databases">
        <authorList>
            <person name="Sun L."/>
            <person name="Chen Z."/>
        </authorList>
    </citation>
    <scope>NUCLEOTIDE SEQUENCE [LARGE SCALE GENOMIC DNA]</scope>
    <source>
        <strain evidence="1 2">DSM 15890</strain>
    </source>
</reference>
<dbReference type="RefSeq" id="WP_127192809.1">
    <property type="nucleotide sequence ID" value="NZ_RZNY01000011.1"/>
</dbReference>
<proteinExistence type="predicted"/>